<keyword evidence="4" id="KW-1185">Reference proteome</keyword>
<reference evidence="3 4" key="1">
    <citation type="journal article" date="2010" name="Plant Cell">
        <title>The Chlorella variabilis NC64A genome reveals adaptation to photosymbiosis, coevolution with viruses, and cryptic sex.</title>
        <authorList>
            <person name="Blanc G."/>
            <person name="Duncan G."/>
            <person name="Agarkova I."/>
            <person name="Borodovsky M."/>
            <person name="Gurnon J."/>
            <person name="Kuo A."/>
            <person name="Lindquist E."/>
            <person name="Lucas S."/>
            <person name="Pangilinan J."/>
            <person name="Polle J."/>
            <person name="Salamov A."/>
            <person name="Terry A."/>
            <person name="Yamada T."/>
            <person name="Dunigan D.D."/>
            <person name="Grigoriev I.V."/>
            <person name="Claverie J.M."/>
            <person name="Van Etten J.L."/>
        </authorList>
    </citation>
    <scope>NUCLEOTIDE SEQUENCE [LARGE SCALE GENOMIC DNA]</scope>
    <source>
        <strain evidence="3 4">NC64A</strain>
    </source>
</reference>
<evidence type="ECO:0000313" key="4">
    <source>
        <dbReference type="Proteomes" id="UP000008141"/>
    </source>
</evidence>
<proteinExistence type="predicted"/>
<gene>
    <name evidence="3" type="ORF">CHLNCDRAFT_133896</name>
</gene>
<dbReference type="PANTHER" id="PTHR47456">
    <property type="entry name" value="PHD-TYPE DOMAIN-CONTAINING PROTEIN"/>
    <property type="match status" value="1"/>
</dbReference>
<dbReference type="STRING" id="554065.E1ZEI8"/>
<accession>E1ZEI8</accession>
<feature type="region of interest" description="Disordered" evidence="1">
    <location>
        <begin position="819"/>
        <end position="900"/>
    </location>
</feature>
<feature type="compositionally biased region" description="Basic and acidic residues" evidence="1">
    <location>
        <begin position="819"/>
        <end position="828"/>
    </location>
</feature>
<dbReference type="EMBL" id="GL433844">
    <property type="protein sequence ID" value="EFN55671.1"/>
    <property type="molecule type" value="Genomic_DNA"/>
</dbReference>
<dbReference type="GeneID" id="17355114"/>
<dbReference type="PANTHER" id="PTHR47456:SF6">
    <property type="entry name" value="SI:DKEY-31C13.1"/>
    <property type="match status" value="1"/>
</dbReference>
<dbReference type="eggNOG" id="ENOG502QTYA">
    <property type="taxonomic scope" value="Eukaryota"/>
</dbReference>
<name>E1ZEI8_CHLVA</name>
<feature type="compositionally biased region" description="Basic residues" evidence="1">
    <location>
        <begin position="830"/>
        <end position="839"/>
    </location>
</feature>
<dbReference type="KEGG" id="cvr:CHLNCDRAFT_133896"/>
<dbReference type="RefSeq" id="XP_005847773.1">
    <property type="nucleotide sequence ID" value="XM_005847711.1"/>
</dbReference>
<dbReference type="AlphaFoldDB" id="E1ZEI8"/>
<dbReference type="InterPro" id="IPR048324">
    <property type="entry name" value="ZSWIM1-3_RNaseH-like"/>
</dbReference>
<evidence type="ECO:0000259" key="2">
    <source>
        <dbReference type="Pfam" id="PF21056"/>
    </source>
</evidence>
<dbReference type="Proteomes" id="UP000008141">
    <property type="component" value="Unassembled WGS sequence"/>
</dbReference>
<feature type="domain" description="ZSWIM1/3 RNaseH-like" evidence="2">
    <location>
        <begin position="372"/>
        <end position="454"/>
    </location>
</feature>
<dbReference type="InParanoid" id="E1ZEI8"/>
<evidence type="ECO:0000313" key="3">
    <source>
        <dbReference type="EMBL" id="EFN55671.1"/>
    </source>
</evidence>
<feature type="region of interest" description="Disordered" evidence="1">
    <location>
        <begin position="1"/>
        <end position="20"/>
    </location>
</feature>
<feature type="compositionally biased region" description="Polar residues" evidence="1">
    <location>
        <begin position="858"/>
        <end position="867"/>
    </location>
</feature>
<dbReference type="Pfam" id="PF21056">
    <property type="entry name" value="ZSWIM1-3_RNaseH-like"/>
    <property type="match status" value="1"/>
</dbReference>
<sequence>MTHRTSRGYGTISRRGEPCDDGTPRWHVHWEHPREGQRDKAIAETYLELPLVHHKERVPPAGLGQRIQVVLGTHRRALGTIVAKSGEGWTCELEGQKIRHNFKGAYLHAMGQPADGKTLQLPEVVELVTALPLKEVYDWLSDHQLNQAAPVDLRRVKPDSALLEEVFLGTRPVQGLADAEVRALHYAVPEESGEQVDAQYVCSHASKCSCPYTLEFRHAAGSEGVSVWQTAPHQFHDPTSADSQAQLHMHPRLESMATVMIESSAKPTSICTRLNNMVHDPADPLGLGAGTTGLKHFSSARVNIIPRQIYVLMRNLRRAQGLGLTSDVQAMVALIDELRREGSVLFYQPYKQAGRRSGEQPLVIVMQFGRRLVSMDATFGVNKYGYPLYALVVQDESGRGVPVSFMVCSSDTAEVVEHFLRTSMEGAQAAGDGTFKYKCIMIDKSKTEIAAVDQLVSTGHAEGYLLCYFHFLPDWERFLSSGDAAVPKAERHRIMLALARLAHMQDQAPFKQELALFILSNSQQHLLVAQRMQNSWVPCAEKWAWWGRLDVLHLQCNTNNLGERNFGLIKYTDLDRRAQLTLHELLLALLTKTVPRNIQKRAHMLAGRVTSTSSSASKGQHLEHVCVHMRAAAEVVGYTHKLRLETAAHLVEAGLIQVDEVTGICTTSTLADITKAVHCQPHEGACTCHGQAQHGICCHLLVAAKLPFFVGAELPMVVQLATPEDASERILIKGRIFQQPTSEPLGDDWGQELRMLTRVRQTSATAIKQVVTNVDDTTAATRADLNYVGRTVADLPEGEEKQALCQAVKDLRSKAEEMRQAARLEPTKVRAGKQARRKQGRNEQDRLTRTLLTRKHTNSLPLAQQTAAAERSNPLPTLRQKDKSAMKKKRRTEAAVGAAV</sequence>
<dbReference type="OrthoDB" id="1902038at2759"/>
<evidence type="ECO:0000256" key="1">
    <source>
        <dbReference type="SAM" id="MobiDB-lite"/>
    </source>
</evidence>
<protein>
    <recommendedName>
        <fullName evidence="2">ZSWIM1/3 RNaseH-like domain-containing protein</fullName>
    </recommendedName>
</protein>
<organism evidence="4">
    <name type="scientific">Chlorella variabilis</name>
    <name type="common">Green alga</name>
    <dbReference type="NCBI Taxonomy" id="554065"/>
    <lineage>
        <taxon>Eukaryota</taxon>
        <taxon>Viridiplantae</taxon>
        <taxon>Chlorophyta</taxon>
        <taxon>core chlorophytes</taxon>
        <taxon>Trebouxiophyceae</taxon>
        <taxon>Chlorellales</taxon>
        <taxon>Chlorellaceae</taxon>
        <taxon>Chlorella clade</taxon>
        <taxon>Chlorella</taxon>
    </lineage>
</organism>